<comment type="caution">
    <text evidence="1">The sequence shown here is derived from an EMBL/GenBank/DDBJ whole genome shotgun (WGS) entry which is preliminary data.</text>
</comment>
<dbReference type="EMBL" id="WOCE01000002">
    <property type="protein sequence ID" value="KAE9618706.1"/>
    <property type="molecule type" value="Genomic_DNA"/>
</dbReference>
<keyword evidence="2" id="KW-1185">Reference proteome</keyword>
<evidence type="ECO:0000313" key="2">
    <source>
        <dbReference type="Proteomes" id="UP000447434"/>
    </source>
</evidence>
<name>A0A6A4QZQ2_LUPAL</name>
<sequence length="70" mass="7975">MYSASQVDNATTSCFFELQLMVTFLNLKMYPKMFFLSFLSPHQSTSVKPCIHLLIALPHLEITHQNLGSL</sequence>
<accession>A0A6A4QZQ2</accession>
<reference evidence="2" key="1">
    <citation type="journal article" date="2020" name="Nat. Commun.">
        <title>Genome sequence of the cluster root forming white lupin.</title>
        <authorList>
            <person name="Hufnagel B."/>
            <person name="Marques A."/>
            <person name="Soriano A."/>
            <person name="Marques L."/>
            <person name="Divol F."/>
            <person name="Doumas P."/>
            <person name="Sallet E."/>
            <person name="Mancinotti D."/>
            <person name="Carrere S."/>
            <person name="Marande W."/>
            <person name="Arribat S."/>
            <person name="Keller J."/>
            <person name="Huneau C."/>
            <person name="Blein T."/>
            <person name="Aime D."/>
            <person name="Laguerre M."/>
            <person name="Taylor J."/>
            <person name="Schubert V."/>
            <person name="Nelson M."/>
            <person name="Geu-Flores F."/>
            <person name="Crespi M."/>
            <person name="Gallardo-Guerrero K."/>
            <person name="Delaux P.-M."/>
            <person name="Salse J."/>
            <person name="Berges H."/>
            <person name="Guyot R."/>
            <person name="Gouzy J."/>
            <person name="Peret B."/>
        </authorList>
    </citation>
    <scope>NUCLEOTIDE SEQUENCE [LARGE SCALE GENOMIC DNA]</scope>
    <source>
        <strain evidence="2">cv. Amiga</strain>
    </source>
</reference>
<proteinExistence type="predicted"/>
<gene>
    <name evidence="1" type="ORF">Lalb_Chr02g0145521</name>
</gene>
<evidence type="ECO:0000313" key="1">
    <source>
        <dbReference type="EMBL" id="KAE9618706.1"/>
    </source>
</evidence>
<dbReference type="AlphaFoldDB" id="A0A6A4QZQ2"/>
<organism evidence="1 2">
    <name type="scientific">Lupinus albus</name>
    <name type="common">White lupine</name>
    <name type="synonym">Lupinus termis</name>
    <dbReference type="NCBI Taxonomy" id="3870"/>
    <lineage>
        <taxon>Eukaryota</taxon>
        <taxon>Viridiplantae</taxon>
        <taxon>Streptophyta</taxon>
        <taxon>Embryophyta</taxon>
        <taxon>Tracheophyta</taxon>
        <taxon>Spermatophyta</taxon>
        <taxon>Magnoliopsida</taxon>
        <taxon>eudicotyledons</taxon>
        <taxon>Gunneridae</taxon>
        <taxon>Pentapetalae</taxon>
        <taxon>rosids</taxon>
        <taxon>fabids</taxon>
        <taxon>Fabales</taxon>
        <taxon>Fabaceae</taxon>
        <taxon>Papilionoideae</taxon>
        <taxon>50 kb inversion clade</taxon>
        <taxon>genistoids sensu lato</taxon>
        <taxon>core genistoids</taxon>
        <taxon>Genisteae</taxon>
        <taxon>Lupinus</taxon>
    </lineage>
</organism>
<protein>
    <submittedName>
        <fullName evidence="1">Uncharacterized protein</fullName>
    </submittedName>
</protein>
<dbReference type="Proteomes" id="UP000447434">
    <property type="component" value="Chromosome 2"/>
</dbReference>